<feature type="transmembrane region" description="Helical" evidence="1">
    <location>
        <begin position="90"/>
        <end position="112"/>
    </location>
</feature>
<proteinExistence type="predicted"/>
<keyword evidence="1" id="KW-0812">Transmembrane</keyword>
<evidence type="ECO:0000313" key="5">
    <source>
        <dbReference type="EMBL" id="CAF3651430.1"/>
    </source>
</evidence>
<keyword evidence="6" id="KW-1185">Reference proteome</keyword>
<keyword evidence="1" id="KW-1133">Transmembrane helix</keyword>
<evidence type="ECO:0000313" key="2">
    <source>
        <dbReference type="EMBL" id="CAF0822284.1"/>
    </source>
</evidence>
<organism evidence="2 6">
    <name type="scientific">Didymodactylos carnosus</name>
    <dbReference type="NCBI Taxonomy" id="1234261"/>
    <lineage>
        <taxon>Eukaryota</taxon>
        <taxon>Metazoa</taxon>
        <taxon>Spiralia</taxon>
        <taxon>Gnathifera</taxon>
        <taxon>Rotifera</taxon>
        <taxon>Eurotatoria</taxon>
        <taxon>Bdelloidea</taxon>
        <taxon>Philodinida</taxon>
        <taxon>Philodinidae</taxon>
        <taxon>Didymodactylos</taxon>
    </lineage>
</organism>
<evidence type="ECO:0000256" key="1">
    <source>
        <dbReference type="SAM" id="Phobius"/>
    </source>
</evidence>
<dbReference type="AlphaFoldDB" id="A0A813U3R6"/>
<keyword evidence="1" id="KW-0472">Membrane</keyword>
<accession>A0A813U3R6</accession>
<dbReference type="EMBL" id="CAJOBC010000628">
    <property type="protein sequence ID" value="CAF3608804.1"/>
    <property type="molecule type" value="Genomic_DNA"/>
</dbReference>
<comment type="caution">
    <text evidence="2">The sequence shown here is derived from an EMBL/GenBank/DDBJ whole genome shotgun (WGS) entry which is preliminary data.</text>
</comment>
<dbReference type="EMBL" id="CAJNOK010002588">
    <property type="protein sequence ID" value="CAF0866618.1"/>
    <property type="molecule type" value="Genomic_DNA"/>
</dbReference>
<name>A0A813U3R6_9BILA</name>
<sequence length="144" mass="16477">MDVTLSSKLGENDKRVRKISTSGYMILRETEGMKPVVSVITTSAPVINSNVSKCDSESSNFELQVDDDEDEFTNDDIINGEWCRWTVSEIVQLICAGLLACLVGMFLFSLFYKFTENVISVNRNQTWWYNYTENETLMDEQNES</sequence>
<dbReference type="Proteomes" id="UP000677228">
    <property type="component" value="Unassembled WGS sequence"/>
</dbReference>
<dbReference type="EMBL" id="CAJOBA010002589">
    <property type="protein sequence ID" value="CAF3651430.1"/>
    <property type="molecule type" value="Genomic_DNA"/>
</dbReference>
<evidence type="ECO:0000313" key="6">
    <source>
        <dbReference type="Proteomes" id="UP000663829"/>
    </source>
</evidence>
<dbReference type="EMBL" id="CAJNOQ010000628">
    <property type="protein sequence ID" value="CAF0822284.1"/>
    <property type="molecule type" value="Genomic_DNA"/>
</dbReference>
<evidence type="ECO:0000313" key="3">
    <source>
        <dbReference type="EMBL" id="CAF0866618.1"/>
    </source>
</evidence>
<dbReference type="Proteomes" id="UP000682733">
    <property type="component" value="Unassembled WGS sequence"/>
</dbReference>
<reference evidence="2" key="1">
    <citation type="submission" date="2021-02" db="EMBL/GenBank/DDBJ databases">
        <authorList>
            <person name="Nowell W R."/>
        </authorList>
    </citation>
    <scope>NUCLEOTIDE SEQUENCE</scope>
</reference>
<dbReference type="Proteomes" id="UP000663829">
    <property type="component" value="Unassembled WGS sequence"/>
</dbReference>
<gene>
    <name evidence="2" type="ORF">GPM918_LOCUS4610</name>
    <name evidence="3" type="ORF">OVA965_LOCUS7911</name>
    <name evidence="4" type="ORF">SRO942_LOCUS4611</name>
    <name evidence="5" type="ORF">TMI583_LOCUS7907</name>
</gene>
<evidence type="ECO:0000313" key="4">
    <source>
        <dbReference type="EMBL" id="CAF3608804.1"/>
    </source>
</evidence>
<dbReference type="Proteomes" id="UP000681722">
    <property type="component" value="Unassembled WGS sequence"/>
</dbReference>
<protein>
    <submittedName>
        <fullName evidence="2">Uncharacterized protein</fullName>
    </submittedName>
</protein>